<accession>A0ACB9U095</accession>
<protein>
    <submittedName>
        <fullName evidence="1">Uncharacterized protein</fullName>
    </submittedName>
</protein>
<name>A0ACB9U095_9CETA</name>
<organism evidence="1 2">
    <name type="scientific">Ovis ammon polii x Ovis aries</name>
    <dbReference type="NCBI Taxonomy" id="2918886"/>
    <lineage>
        <taxon>Eukaryota</taxon>
        <taxon>Metazoa</taxon>
        <taxon>Chordata</taxon>
        <taxon>Craniata</taxon>
        <taxon>Vertebrata</taxon>
        <taxon>Euteleostomi</taxon>
        <taxon>Mammalia</taxon>
        <taxon>Eutheria</taxon>
        <taxon>Laurasiatheria</taxon>
        <taxon>Artiodactyla</taxon>
        <taxon>Ruminantia</taxon>
        <taxon>Pecora</taxon>
        <taxon>Bovidae</taxon>
        <taxon>Caprinae</taxon>
        <taxon>Ovis</taxon>
    </lineage>
</organism>
<sequence>MNLTKYSCDFVIGYRLREKRTARNAELCLQASQTPEVEPGSSGGTRWSLCLATGDTIREIALSVGSCHKGKKKNKTGVGTEPRKDTENFFSEVACGMLAREDVTRYDKGVIKGVIRRPQLIIHPKLAGVKGNCDILSFTYDRYIDLSGPGIKRMLFRIRSFAVHQELVCALRSSLKPAFHTSGNLFEQNDLHRK</sequence>
<evidence type="ECO:0000313" key="1">
    <source>
        <dbReference type="EMBL" id="KAI4554109.1"/>
    </source>
</evidence>
<proteinExistence type="predicted"/>
<gene>
    <name evidence="1" type="ORF">MJG53_019408</name>
</gene>
<dbReference type="Proteomes" id="UP001057279">
    <property type="component" value="Chromosome X"/>
</dbReference>
<evidence type="ECO:0000313" key="2">
    <source>
        <dbReference type="Proteomes" id="UP001057279"/>
    </source>
</evidence>
<keyword evidence="2" id="KW-1185">Reference proteome</keyword>
<dbReference type="EMBL" id="CM043025">
    <property type="protein sequence ID" value="KAI4554109.1"/>
    <property type="molecule type" value="Genomic_DNA"/>
</dbReference>
<reference evidence="1" key="1">
    <citation type="submission" date="2022-03" db="EMBL/GenBank/DDBJ databases">
        <title>Genomic analyses of argali, domestic sheep and their hybrids provide insights into chromosomal evolution, heterosis and genetic basis of agronomic traits.</title>
        <authorList>
            <person name="Li M."/>
        </authorList>
    </citation>
    <scope>NUCLEOTIDE SEQUENCE</scope>
    <source>
        <strain evidence="1">F1 hybrid</strain>
    </source>
</reference>
<comment type="caution">
    <text evidence="1">The sequence shown here is derived from an EMBL/GenBank/DDBJ whole genome shotgun (WGS) entry which is preliminary data.</text>
</comment>